<evidence type="ECO:0000256" key="1">
    <source>
        <dbReference type="SAM" id="MobiDB-lite"/>
    </source>
</evidence>
<keyword evidence="2" id="KW-0472">Membrane</keyword>
<evidence type="ECO:0000256" key="2">
    <source>
        <dbReference type="SAM" id="Phobius"/>
    </source>
</evidence>
<dbReference type="AlphaFoldDB" id="A0A6G7YQQ5"/>
<feature type="transmembrane region" description="Helical" evidence="2">
    <location>
        <begin position="39"/>
        <end position="60"/>
    </location>
</feature>
<protein>
    <recommendedName>
        <fullName evidence="5">DUF1049 domain-containing protein</fullName>
    </recommendedName>
</protein>
<evidence type="ECO:0008006" key="5">
    <source>
        <dbReference type="Google" id="ProtNLM"/>
    </source>
</evidence>
<name>A0A6G7YQQ5_9SPHN</name>
<dbReference type="EMBL" id="CP049869">
    <property type="protein sequence ID" value="QIK79075.1"/>
    <property type="molecule type" value="Genomic_DNA"/>
</dbReference>
<reference evidence="3 4" key="1">
    <citation type="submission" date="2020-03" db="EMBL/GenBank/DDBJ databases">
        <title>Sphingomonas sp. nov., isolated from fish.</title>
        <authorList>
            <person name="Hyun D.-W."/>
            <person name="Bae J.-W."/>
        </authorList>
    </citation>
    <scope>NUCLEOTIDE SEQUENCE [LARGE SCALE GENOMIC DNA]</scope>
    <source>
        <strain evidence="3 4">HDW15B</strain>
    </source>
</reference>
<dbReference type="RefSeq" id="WP_166411466.1">
    <property type="nucleotide sequence ID" value="NZ_CP049869.1"/>
</dbReference>
<evidence type="ECO:0000313" key="4">
    <source>
        <dbReference type="Proteomes" id="UP000503222"/>
    </source>
</evidence>
<organism evidence="3 4">
    <name type="scientific">Sphingomonas piscis</name>
    <dbReference type="NCBI Taxonomy" id="2714943"/>
    <lineage>
        <taxon>Bacteria</taxon>
        <taxon>Pseudomonadati</taxon>
        <taxon>Pseudomonadota</taxon>
        <taxon>Alphaproteobacteria</taxon>
        <taxon>Sphingomonadales</taxon>
        <taxon>Sphingomonadaceae</taxon>
        <taxon>Sphingomonas</taxon>
    </lineage>
</organism>
<feature type="region of interest" description="Disordered" evidence="1">
    <location>
        <begin position="76"/>
        <end position="101"/>
    </location>
</feature>
<accession>A0A6G7YQQ5</accession>
<gene>
    <name evidence="3" type="ORF">G7077_09395</name>
</gene>
<keyword evidence="2" id="KW-0812">Transmembrane</keyword>
<keyword evidence="2" id="KW-1133">Transmembrane helix</keyword>
<evidence type="ECO:0000313" key="3">
    <source>
        <dbReference type="EMBL" id="QIK79075.1"/>
    </source>
</evidence>
<dbReference type="Proteomes" id="UP000503222">
    <property type="component" value="Chromosome"/>
</dbReference>
<feature type="compositionally biased region" description="Low complexity" evidence="1">
    <location>
        <begin position="79"/>
        <end position="93"/>
    </location>
</feature>
<dbReference type="KEGG" id="spii:G7077_09395"/>
<proteinExistence type="predicted"/>
<sequence length="101" mass="11425">MQFLKTLFWVLVAVLIYAFSSNNWFDVTLSLWSDLRADIKLPLLLLLAGLSGFLPTFLILRGRIWSLRRRLEAHERSYTPVAPSPSTAAPTVEPAREIPTA</sequence>
<keyword evidence="4" id="KW-1185">Reference proteome</keyword>